<keyword evidence="10" id="KW-1185">Reference proteome</keyword>
<feature type="transmembrane region" description="Helical" evidence="8">
    <location>
        <begin position="194"/>
        <end position="214"/>
    </location>
</feature>
<evidence type="ECO:0008006" key="11">
    <source>
        <dbReference type="Google" id="ProtNLM"/>
    </source>
</evidence>
<dbReference type="Proteomes" id="UP000615234">
    <property type="component" value="Unassembled WGS sequence"/>
</dbReference>
<dbReference type="PANTHER" id="PTHR48086:SF4">
    <property type="entry name" value="SODIUM_PANTOTHENATE SYMPORTER"/>
    <property type="match status" value="1"/>
</dbReference>
<dbReference type="Pfam" id="PF00474">
    <property type="entry name" value="SSF"/>
    <property type="match status" value="1"/>
</dbReference>
<dbReference type="GO" id="GO:0015233">
    <property type="term" value="F:pantothenate transmembrane transporter activity"/>
    <property type="evidence" value="ECO:0007669"/>
    <property type="project" value="TreeGrafter"/>
</dbReference>
<keyword evidence="3" id="KW-0813">Transport</keyword>
<dbReference type="InterPro" id="IPR001734">
    <property type="entry name" value="Na/solute_symporter"/>
</dbReference>
<evidence type="ECO:0000256" key="8">
    <source>
        <dbReference type="SAM" id="Phobius"/>
    </source>
</evidence>
<comment type="subcellular location">
    <subcellularLocation>
        <location evidence="1">Membrane</location>
        <topology evidence="1">Multi-pass membrane protein</topology>
    </subcellularLocation>
</comment>
<gene>
    <name evidence="9" type="ORF">H8S09_02695</name>
</gene>
<evidence type="ECO:0000256" key="5">
    <source>
        <dbReference type="ARBA" id="ARBA00022989"/>
    </source>
</evidence>
<keyword evidence="5 8" id="KW-1133">Transmembrane helix</keyword>
<evidence type="ECO:0000256" key="4">
    <source>
        <dbReference type="ARBA" id="ARBA00022692"/>
    </source>
</evidence>
<dbReference type="PANTHER" id="PTHR48086">
    <property type="entry name" value="SODIUM/PROLINE SYMPORTER-RELATED"/>
    <property type="match status" value="1"/>
</dbReference>
<evidence type="ECO:0000313" key="9">
    <source>
        <dbReference type="EMBL" id="MBC5661809.1"/>
    </source>
</evidence>
<dbReference type="GO" id="GO:0005886">
    <property type="term" value="C:plasma membrane"/>
    <property type="evidence" value="ECO:0007669"/>
    <property type="project" value="TreeGrafter"/>
</dbReference>
<feature type="transmembrane region" description="Helical" evidence="8">
    <location>
        <begin position="49"/>
        <end position="70"/>
    </location>
</feature>
<evidence type="ECO:0000256" key="2">
    <source>
        <dbReference type="ARBA" id="ARBA00006434"/>
    </source>
</evidence>
<dbReference type="InterPro" id="IPR050277">
    <property type="entry name" value="Sodium:Solute_Symporter"/>
</dbReference>
<protein>
    <recommendedName>
        <fullName evidence="11">Sodium/pantothenate symporter</fullName>
    </recommendedName>
</protein>
<feature type="transmembrane region" description="Helical" evidence="8">
    <location>
        <begin position="169"/>
        <end position="187"/>
    </location>
</feature>
<dbReference type="InterPro" id="IPR038377">
    <property type="entry name" value="Na/Glc_symporter_sf"/>
</dbReference>
<feature type="transmembrane region" description="Helical" evidence="8">
    <location>
        <begin position="234"/>
        <end position="255"/>
    </location>
</feature>
<feature type="transmembrane region" description="Helical" evidence="8">
    <location>
        <begin position="374"/>
        <end position="390"/>
    </location>
</feature>
<feature type="transmembrane region" description="Helical" evidence="8">
    <location>
        <begin position="396"/>
        <end position="421"/>
    </location>
</feature>
<comment type="similarity">
    <text evidence="2 7">Belongs to the sodium:solute symporter (SSF) (TC 2.A.21) family.</text>
</comment>
<feature type="transmembrane region" description="Helical" evidence="8">
    <location>
        <begin position="82"/>
        <end position="102"/>
    </location>
</feature>
<reference evidence="9 10" key="1">
    <citation type="submission" date="2020-08" db="EMBL/GenBank/DDBJ databases">
        <title>Genome public.</title>
        <authorList>
            <person name="Liu C."/>
            <person name="Sun Q."/>
        </authorList>
    </citation>
    <scope>NUCLEOTIDE SEQUENCE [LARGE SCALE GENOMIC DNA]</scope>
    <source>
        <strain evidence="9 10">NSJ-10</strain>
    </source>
</reference>
<proteinExistence type="inferred from homology"/>
<evidence type="ECO:0000256" key="1">
    <source>
        <dbReference type="ARBA" id="ARBA00004141"/>
    </source>
</evidence>
<feature type="transmembrane region" description="Helical" evidence="8">
    <location>
        <begin position="131"/>
        <end position="149"/>
    </location>
</feature>
<evidence type="ECO:0000256" key="3">
    <source>
        <dbReference type="ARBA" id="ARBA00022448"/>
    </source>
</evidence>
<feature type="transmembrane region" description="Helical" evidence="8">
    <location>
        <begin position="428"/>
        <end position="448"/>
    </location>
</feature>
<keyword evidence="4 8" id="KW-0812">Transmembrane</keyword>
<feature type="transmembrane region" description="Helical" evidence="8">
    <location>
        <begin position="322"/>
        <end position="354"/>
    </location>
</feature>
<feature type="transmembrane region" description="Helical" evidence="8">
    <location>
        <begin position="454"/>
        <end position="475"/>
    </location>
</feature>
<evidence type="ECO:0000256" key="7">
    <source>
        <dbReference type="RuleBase" id="RU362091"/>
    </source>
</evidence>
<comment type="caution">
    <text evidence="9">The sequence shown here is derived from an EMBL/GenBank/DDBJ whole genome shotgun (WGS) entry which is preliminary data.</text>
</comment>
<dbReference type="AlphaFoldDB" id="A0A8I0DSY2"/>
<accession>A0A8I0DSY2</accession>
<dbReference type="Gene3D" id="1.20.1730.10">
    <property type="entry name" value="Sodium/glucose cotransporter"/>
    <property type="match status" value="1"/>
</dbReference>
<feature type="transmembrane region" description="Helical" evidence="8">
    <location>
        <begin position="276"/>
        <end position="302"/>
    </location>
</feature>
<evidence type="ECO:0000256" key="6">
    <source>
        <dbReference type="ARBA" id="ARBA00023136"/>
    </source>
</evidence>
<organism evidence="9 10">
    <name type="scientific">Coprococcus hominis</name>
    <name type="common">ex Liu et al. 2022</name>
    <dbReference type="NCBI Taxonomy" id="2763039"/>
    <lineage>
        <taxon>Bacteria</taxon>
        <taxon>Bacillati</taxon>
        <taxon>Bacillota</taxon>
        <taxon>Clostridia</taxon>
        <taxon>Lachnospirales</taxon>
        <taxon>Lachnospiraceae</taxon>
        <taxon>Coprococcus</taxon>
    </lineage>
</organism>
<dbReference type="RefSeq" id="WP_186847326.1">
    <property type="nucleotide sequence ID" value="NZ_JACOOX010000002.1"/>
</dbReference>
<keyword evidence="6 8" id="KW-0472">Membrane</keyword>
<dbReference type="PROSITE" id="PS50283">
    <property type="entry name" value="NA_SOLUT_SYMP_3"/>
    <property type="match status" value="1"/>
</dbReference>
<name>A0A8I0DSY2_9FIRM</name>
<feature type="transmembrane region" description="Helical" evidence="8">
    <location>
        <begin position="6"/>
        <end position="28"/>
    </location>
</feature>
<evidence type="ECO:0000313" key="10">
    <source>
        <dbReference type="Proteomes" id="UP000615234"/>
    </source>
</evidence>
<dbReference type="EMBL" id="JACOOX010000002">
    <property type="protein sequence ID" value="MBC5661809.1"/>
    <property type="molecule type" value="Genomic_DNA"/>
</dbReference>
<sequence>MNLSTNQRIIIITVFAAYTIFQLVYSLVTRKAMANGKGDYLSKFYTGGRSGGVLVTAMMVSAGVAGAGVFMGVPGYTYTFGATWMVCCFWSMCTNFMVLGLIGKRVGIVARRTDSKTFVELLMHRYNNSKIVGALCGLVILFFLGAFAVSTITGGGRIFQILTGQDYRIGLAIFTVLVIIAAITGGIKGIASAIVFQGIIMTVSVIILFIMGINGTDLSYTETIQSLVKSNPDWFVPASVKTVLSFAFLWGITTCTMPHVTMTTLTYKDTQTLHRAIKVGAVVVAIWLIGLNGLCFTIKYMFPEGSLATPDLGIPTLAVSVMPAWAAGLVLAGVCGAVQSSVGGMIVSLAGTIVSDLYKNLSNKDAKQETLKKLNVISVIVVALVVFLFACDPPELLASLITYATGGMTVAFLHTLLLGLFWKRANEYGAIAGIISGIGLYLLIDMGVLPISLGFNSCIVACLISTIIMVVVSLATPKCPYRVIATWFGKEYPAEASVAE</sequence>